<dbReference type="PANTHER" id="PTHR37314">
    <property type="entry name" value="SLR0142 PROTEIN"/>
    <property type="match status" value="1"/>
</dbReference>
<gene>
    <name evidence="2" type="ORF">BN2476_260068</name>
</gene>
<feature type="transmembrane region" description="Helical" evidence="1">
    <location>
        <begin position="113"/>
        <end position="130"/>
    </location>
</feature>
<keyword evidence="1" id="KW-0812">Transmembrane</keyword>
<name>A0A1N7S191_9BURK</name>
<dbReference type="RefSeq" id="WP_087734790.1">
    <property type="nucleotide sequence ID" value="NZ_CYGY02000026.1"/>
</dbReference>
<keyword evidence="1" id="KW-0472">Membrane</keyword>
<feature type="transmembrane region" description="Helical" evidence="1">
    <location>
        <begin position="179"/>
        <end position="196"/>
    </location>
</feature>
<comment type="caution">
    <text evidence="2">The sequence shown here is derived from an EMBL/GenBank/DDBJ whole genome shotgun (WGS) entry which is preliminary data.</text>
</comment>
<dbReference type="InterPro" id="IPR010699">
    <property type="entry name" value="DUF1275"/>
</dbReference>
<dbReference type="EMBL" id="CYGY02000026">
    <property type="protein sequence ID" value="SIT41106.1"/>
    <property type="molecule type" value="Genomic_DNA"/>
</dbReference>
<sequence>MKSEDSVLAAIAGYVDTLSFVALFGLFTAHVTGNFVLIGAEAAGFGQGVFMKLMAFPAFVAGVVVSSLLVKSMEPATPNRAACLLYAVQAALMLVFCLAGVGVSPVVHSDSTPVIACGMVGAAAMGVQNAHGRLVARPGVPNTVMTGNVTQAVLDAIDVLSPRAPSDAQAVARTRLGKMLPAILAFAAGAIAGALAYRHVGFWALLLPFVVLVWLAFNARGGETEMAAHISPSPTGSTTATNARK</sequence>
<dbReference type="OrthoDB" id="5125627at2"/>
<feature type="transmembrane region" description="Helical" evidence="1">
    <location>
        <begin position="202"/>
        <end position="219"/>
    </location>
</feature>
<feature type="transmembrane region" description="Helical" evidence="1">
    <location>
        <begin position="49"/>
        <end position="70"/>
    </location>
</feature>
<reference evidence="2" key="1">
    <citation type="submission" date="2016-12" db="EMBL/GenBank/DDBJ databases">
        <authorList>
            <person name="Moulin L."/>
        </authorList>
    </citation>
    <scope>NUCLEOTIDE SEQUENCE [LARGE SCALE GENOMIC DNA]</scope>
    <source>
        <strain evidence="2">STM 7183</strain>
    </source>
</reference>
<protein>
    <recommendedName>
        <fullName evidence="4">DUF1275 domain-containing protein</fullName>
    </recommendedName>
</protein>
<dbReference type="AlphaFoldDB" id="A0A1N7S191"/>
<accession>A0A1N7S191</accession>
<feature type="transmembrane region" description="Helical" evidence="1">
    <location>
        <begin position="7"/>
        <end position="29"/>
    </location>
</feature>
<evidence type="ECO:0000313" key="2">
    <source>
        <dbReference type="EMBL" id="SIT41106.1"/>
    </source>
</evidence>
<dbReference type="PANTHER" id="PTHR37314:SF5">
    <property type="entry name" value="SLR0142 PROTEIN"/>
    <property type="match status" value="1"/>
</dbReference>
<evidence type="ECO:0000256" key="1">
    <source>
        <dbReference type="SAM" id="Phobius"/>
    </source>
</evidence>
<proteinExistence type="predicted"/>
<evidence type="ECO:0000313" key="3">
    <source>
        <dbReference type="Proteomes" id="UP000195569"/>
    </source>
</evidence>
<keyword evidence="3" id="KW-1185">Reference proteome</keyword>
<evidence type="ECO:0008006" key="4">
    <source>
        <dbReference type="Google" id="ProtNLM"/>
    </source>
</evidence>
<dbReference type="Proteomes" id="UP000195569">
    <property type="component" value="Unassembled WGS sequence"/>
</dbReference>
<feature type="transmembrane region" description="Helical" evidence="1">
    <location>
        <begin position="82"/>
        <end position="107"/>
    </location>
</feature>
<dbReference type="Pfam" id="PF06912">
    <property type="entry name" value="DUF1275"/>
    <property type="match status" value="1"/>
</dbReference>
<keyword evidence="1" id="KW-1133">Transmembrane helix</keyword>
<organism evidence="2 3">
    <name type="scientific">Paraburkholderia piptadeniae</name>
    <dbReference type="NCBI Taxonomy" id="1701573"/>
    <lineage>
        <taxon>Bacteria</taxon>
        <taxon>Pseudomonadati</taxon>
        <taxon>Pseudomonadota</taxon>
        <taxon>Betaproteobacteria</taxon>
        <taxon>Burkholderiales</taxon>
        <taxon>Burkholderiaceae</taxon>
        <taxon>Paraburkholderia</taxon>
    </lineage>
</organism>